<proteinExistence type="predicted"/>
<dbReference type="Proteomes" id="UP001234178">
    <property type="component" value="Unassembled WGS sequence"/>
</dbReference>
<evidence type="ECO:0000313" key="3">
    <source>
        <dbReference type="Proteomes" id="UP001234178"/>
    </source>
</evidence>
<protein>
    <submittedName>
        <fullName evidence="2">Uncharacterized protein</fullName>
    </submittedName>
</protein>
<sequence>MLDNKKRHGEKWELHLIWHYTCCSLGAKTNVSEDLRSLNAFDLRRSKEWGDIAKKTMDEQGANNWLLGRKASQLIQPKHQCAIEEQGIDQYKNHHASPAATNNRLRSDRKIKGNRRINCTMRRKKENSSQLT</sequence>
<gene>
    <name evidence="2" type="ORF">OUZ56_027287</name>
</gene>
<organism evidence="2 3">
    <name type="scientific">Daphnia magna</name>
    <dbReference type="NCBI Taxonomy" id="35525"/>
    <lineage>
        <taxon>Eukaryota</taxon>
        <taxon>Metazoa</taxon>
        <taxon>Ecdysozoa</taxon>
        <taxon>Arthropoda</taxon>
        <taxon>Crustacea</taxon>
        <taxon>Branchiopoda</taxon>
        <taxon>Diplostraca</taxon>
        <taxon>Cladocera</taxon>
        <taxon>Anomopoda</taxon>
        <taxon>Daphniidae</taxon>
        <taxon>Daphnia</taxon>
    </lineage>
</organism>
<comment type="caution">
    <text evidence="2">The sequence shown here is derived from an EMBL/GenBank/DDBJ whole genome shotgun (WGS) entry which is preliminary data.</text>
</comment>
<name>A0ABQ9ZPB6_9CRUS</name>
<evidence type="ECO:0000313" key="2">
    <source>
        <dbReference type="EMBL" id="KAK4014779.1"/>
    </source>
</evidence>
<feature type="region of interest" description="Disordered" evidence="1">
    <location>
        <begin position="92"/>
        <end position="114"/>
    </location>
</feature>
<evidence type="ECO:0000256" key="1">
    <source>
        <dbReference type="SAM" id="MobiDB-lite"/>
    </source>
</evidence>
<accession>A0ABQ9ZPB6</accession>
<dbReference type="EMBL" id="JAOYFB010000004">
    <property type="protein sequence ID" value="KAK4014779.1"/>
    <property type="molecule type" value="Genomic_DNA"/>
</dbReference>
<keyword evidence="3" id="KW-1185">Reference proteome</keyword>
<reference evidence="2 3" key="1">
    <citation type="journal article" date="2023" name="Nucleic Acids Res.">
        <title>The hologenome of Daphnia magna reveals possible DNA methylation and microbiome-mediated evolution of the host genome.</title>
        <authorList>
            <person name="Chaturvedi A."/>
            <person name="Li X."/>
            <person name="Dhandapani V."/>
            <person name="Marshall H."/>
            <person name="Kissane S."/>
            <person name="Cuenca-Cambronero M."/>
            <person name="Asole G."/>
            <person name="Calvet F."/>
            <person name="Ruiz-Romero M."/>
            <person name="Marangio P."/>
            <person name="Guigo R."/>
            <person name="Rago D."/>
            <person name="Mirbahai L."/>
            <person name="Eastwood N."/>
            <person name="Colbourne J.K."/>
            <person name="Zhou J."/>
            <person name="Mallon E."/>
            <person name="Orsini L."/>
        </authorList>
    </citation>
    <scope>NUCLEOTIDE SEQUENCE [LARGE SCALE GENOMIC DNA]</scope>
    <source>
        <strain evidence="2">LRV0_1</strain>
    </source>
</reference>